<evidence type="ECO:0000313" key="11">
    <source>
        <dbReference type="EMBL" id="GIL94273.1"/>
    </source>
</evidence>
<keyword evidence="3" id="KW-0963">Cytoplasm</keyword>
<feature type="region of interest" description="Disordered" evidence="10">
    <location>
        <begin position="563"/>
        <end position="583"/>
    </location>
</feature>
<feature type="compositionally biased region" description="Low complexity" evidence="10">
    <location>
        <begin position="26"/>
        <end position="39"/>
    </location>
</feature>
<dbReference type="InterPro" id="IPR050249">
    <property type="entry name" value="Pseudomonas-type_ThrB"/>
</dbReference>
<comment type="function">
    <text evidence="7">Catalyzes the GTP-dependent phosphorylation of 5-hydroxy-L-lysine.</text>
</comment>
<evidence type="ECO:0000256" key="8">
    <source>
        <dbReference type="ARBA" id="ARBA00038873"/>
    </source>
</evidence>
<evidence type="ECO:0000256" key="2">
    <source>
        <dbReference type="ARBA" id="ARBA00006219"/>
    </source>
</evidence>
<dbReference type="SUPFAM" id="SSF56112">
    <property type="entry name" value="Protein kinase-like (PK-like)"/>
    <property type="match status" value="1"/>
</dbReference>
<dbReference type="EC" id="2.7.1.81" evidence="8"/>
<reference evidence="11" key="1">
    <citation type="journal article" date="2021" name="Proc. Natl. Acad. Sci. U.S.A.">
        <title>Three genomes in the algal genus Volvox reveal the fate of a haploid sex-determining region after a transition to homothallism.</title>
        <authorList>
            <person name="Yamamoto K."/>
            <person name="Hamaji T."/>
            <person name="Kawai-Toyooka H."/>
            <person name="Matsuzaki R."/>
            <person name="Takahashi F."/>
            <person name="Nishimura Y."/>
            <person name="Kawachi M."/>
            <person name="Noguchi H."/>
            <person name="Minakuchi Y."/>
            <person name="Umen J.G."/>
            <person name="Toyoda A."/>
            <person name="Nozaki H."/>
        </authorList>
    </citation>
    <scope>NUCLEOTIDE SEQUENCE</scope>
    <source>
        <strain evidence="11">NIES-3785</strain>
    </source>
</reference>
<feature type="region of interest" description="Disordered" evidence="10">
    <location>
        <begin position="1"/>
        <end position="54"/>
    </location>
</feature>
<evidence type="ECO:0000256" key="10">
    <source>
        <dbReference type="SAM" id="MobiDB-lite"/>
    </source>
</evidence>
<evidence type="ECO:0000313" key="12">
    <source>
        <dbReference type="Proteomes" id="UP000722791"/>
    </source>
</evidence>
<evidence type="ECO:0000256" key="1">
    <source>
        <dbReference type="ARBA" id="ARBA00004496"/>
    </source>
</evidence>
<dbReference type="InterPro" id="IPR002575">
    <property type="entry name" value="Aminoglycoside_PTrfase"/>
</dbReference>
<dbReference type="GO" id="GO:0005737">
    <property type="term" value="C:cytoplasm"/>
    <property type="evidence" value="ECO:0007669"/>
    <property type="project" value="UniProtKB-SubCell"/>
</dbReference>
<organism evidence="11 12">
    <name type="scientific">Volvox reticuliferus</name>
    <dbReference type="NCBI Taxonomy" id="1737510"/>
    <lineage>
        <taxon>Eukaryota</taxon>
        <taxon>Viridiplantae</taxon>
        <taxon>Chlorophyta</taxon>
        <taxon>core chlorophytes</taxon>
        <taxon>Chlorophyceae</taxon>
        <taxon>CS clade</taxon>
        <taxon>Chlamydomonadales</taxon>
        <taxon>Volvocaceae</taxon>
        <taxon>Volvox</taxon>
    </lineage>
</organism>
<name>A0A8J4C023_9CHLO</name>
<evidence type="ECO:0000256" key="4">
    <source>
        <dbReference type="ARBA" id="ARBA00022679"/>
    </source>
</evidence>
<evidence type="ECO:0000256" key="9">
    <source>
        <dbReference type="ARBA" id="ARBA00040505"/>
    </source>
</evidence>
<evidence type="ECO:0000256" key="7">
    <source>
        <dbReference type="ARBA" id="ARBA00037368"/>
    </source>
</evidence>
<comment type="catalytic activity">
    <reaction evidence="6">
        <text>(5R)-5-hydroxy-L-lysine + GTP = (5R)-5-phosphooxy-L-lysine + GDP + H(+)</text>
        <dbReference type="Rhea" id="RHEA:19049"/>
        <dbReference type="ChEBI" id="CHEBI:15378"/>
        <dbReference type="ChEBI" id="CHEBI:37565"/>
        <dbReference type="ChEBI" id="CHEBI:57882"/>
        <dbReference type="ChEBI" id="CHEBI:58189"/>
        <dbReference type="ChEBI" id="CHEBI:58357"/>
        <dbReference type="EC" id="2.7.1.81"/>
    </reaction>
</comment>
<proteinExistence type="inferred from homology"/>
<evidence type="ECO:0000256" key="3">
    <source>
        <dbReference type="ARBA" id="ARBA00022490"/>
    </source>
</evidence>
<dbReference type="PANTHER" id="PTHR21064">
    <property type="entry name" value="AMINOGLYCOSIDE PHOSPHOTRANSFERASE DOMAIN-CONTAINING PROTEIN-RELATED"/>
    <property type="match status" value="1"/>
</dbReference>
<comment type="caution">
    <text evidence="11">The sequence shown here is derived from an EMBL/GenBank/DDBJ whole genome shotgun (WGS) entry which is preliminary data.</text>
</comment>
<dbReference type="PANTHER" id="PTHR21064:SF1">
    <property type="entry name" value="HYDROXYLYSINE KINASE"/>
    <property type="match status" value="1"/>
</dbReference>
<sequence>MENGLPQQPAFGDDPARGPGPNVLVPSATSTSPIASATSKFEETDSSTAPRGGHRPLLSVAQALFLARECYGIRSLANGDCATDVEPSDGTVPNSAIGVEASCVELPSYDDRNFRITGTQLVPEHQQASPGKELRSGLEETQRDGKRQLQYCAVHHTPSQSGLPPHLSAQPPNDVGVNQDMEAAPDKRAVVTVVLKVHNTQDNGSISQLQAMDEAMLRLQAGGVLTNTPLRPMVLSRKTSAEWAVGIPGDSGSRSSSAYSKVIIPYRVMPVAEGVQLSDTPALFCSAYLPCTCHVPAVAPVERAMAAKPAGNSASTFAEGGREWVSEHAAAGPISTPGKVDDCLAKREGHQNVSGSLRGDGHDIVALMETGAAPAVAEAAADGDLQPEAGVAPDGERRWCHWHVVRCLTYVRGRMLSSVAHLTSDLLLSLGRMMGQVTSGLAGWEPPALRRCSHDWYPENGGVVLRRLVPGIQAFNSDQKSLLLRVADELLAVGPQLSDPRVLPRQVCHADANDDNCVVGDDSEEVIGLIDFGDMAIMPRVCEVAITMLYALLLALSRPMGPPAAATTRHPVTGDGNGSTTKATEDQCFANAAGTAEAETAAAVTSTDAESDRKTLQRLLGVAGLVLCGYQRVVPLRPEELEMIPLLLRGRLAQSLALGAASVVADPGNAAYLLATQRPGWRVIRLLVPGSVMTDEEMLRNMLAVAEGLGVGDGVC</sequence>
<dbReference type="InterPro" id="IPR011009">
    <property type="entry name" value="Kinase-like_dom_sf"/>
</dbReference>
<evidence type="ECO:0000256" key="5">
    <source>
        <dbReference type="ARBA" id="ARBA00022777"/>
    </source>
</evidence>
<dbReference type="Gene3D" id="3.90.1200.10">
    <property type="match status" value="1"/>
</dbReference>
<dbReference type="Pfam" id="PF01636">
    <property type="entry name" value="APH"/>
    <property type="match status" value="1"/>
</dbReference>
<keyword evidence="4" id="KW-0808">Transferase</keyword>
<dbReference type="EMBL" id="BNCQ01000001">
    <property type="protein sequence ID" value="GIL94273.1"/>
    <property type="molecule type" value="Genomic_DNA"/>
</dbReference>
<dbReference type="OrthoDB" id="9973935at2759"/>
<protein>
    <recommendedName>
        <fullName evidence="9">Hydroxylysine kinase</fullName>
        <ecNumber evidence="8">2.7.1.81</ecNumber>
    </recommendedName>
</protein>
<dbReference type="Proteomes" id="UP000722791">
    <property type="component" value="Unassembled WGS sequence"/>
</dbReference>
<dbReference type="AlphaFoldDB" id="A0A8J4C023"/>
<comment type="subcellular location">
    <subcellularLocation>
        <location evidence="1">Cytoplasm</location>
    </subcellularLocation>
</comment>
<evidence type="ECO:0000256" key="6">
    <source>
        <dbReference type="ARBA" id="ARBA00036820"/>
    </source>
</evidence>
<accession>A0A8J4C023</accession>
<comment type="similarity">
    <text evidence="2">Belongs to the aminoglycoside phosphotransferase family.</text>
</comment>
<dbReference type="GO" id="GO:0047992">
    <property type="term" value="F:hydroxylysine kinase activity"/>
    <property type="evidence" value="ECO:0007669"/>
    <property type="project" value="UniProtKB-EC"/>
</dbReference>
<gene>
    <name evidence="11" type="ORF">Vretimale_515</name>
</gene>
<keyword evidence="5" id="KW-0418">Kinase</keyword>